<evidence type="ECO:0000256" key="2">
    <source>
        <dbReference type="ARBA" id="ARBA00022679"/>
    </source>
</evidence>
<evidence type="ECO:0000313" key="9">
    <source>
        <dbReference type="EMBL" id="KAK9751362.1"/>
    </source>
</evidence>
<accession>A0AAW1MYD6</accession>
<dbReference type="CDD" id="cd20339">
    <property type="entry name" value="BRcat_RBR_RNF216"/>
    <property type="match status" value="1"/>
</dbReference>
<gene>
    <name evidence="9" type="ORF">QE152_g5115</name>
</gene>
<evidence type="ECO:0000256" key="5">
    <source>
        <dbReference type="ARBA" id="ARBA00022771"/>
    </source>
</evidence>
<dbReference type="Gene3D" id="1.20.120.1750">
    <property type="match status" value="1"/>
</dbReference>
<sequence length="542" mass="62366">MAVLILKAFHKTNIQIFYILKSNFNIFVNKSQDVIENVIRIVEENAEANLSSDEKLETMINLLSETGAADIPTTSTNSPSPVKAVGFEEKLIEDPITETLRRLMDMIPDADPSYLESHAAKLANNHINLEVFVNEHVDKKDYPKMEDYIRRQNEKREMNKYLSQFKLHQFLLEFPDPIEHFNNPDRKHAFIESKLDDSLELFTLKCLYNEFIFLRESDIKKVFNMTKKNVIKTYNKLKNIPAAFKTPREVLALPDISIKNMLLLQEIAFIQHEREIRNMLKEKELNFLRAKELGLLESCNCCFTDDLIPEDCFLCRNGCTFCKECIRKSAEIAYSEGKTEYACLANCGSDFSLATLQMVLNPKTFTNLCHTIQMQEVNKADLPGIEHCPLCSDFAMIPAAEDQIFHCDMCNKDSCRKCKHEAHVPLRCNEIEYDEDVKMRTFIEDQMTNALIRKCYKCGTNIVKDSGCNKITCSVCNARMCYVCRQPVTDYSHFNSGCPLHTDDRELHFQNVMQGATKAKAKLGVDKNPDLLKFDPTRGLQK</sequence>
<evidence type="ECO:0000256" key="7">
    <source>
        <dbReference type="ARBA" id="ARBA00022833"/>
    </source>
</evidence>
<dbReference type="GO" id="GO:0016740">
    <property type="term" value="F:transferase activity"/>
    <property type="evidence" value="ECO:0007669"/>
    <property type="project" value="UniProtKB-KW"/>
</dbReference>
<dbReference type="CDD" id="cd20353">
    <property type="entry name" value="Rcat_RBR_RNF216"/>
    <property type="match status" value="1"/>
</dbReference>
<dbReference type="InterPro" id="IPR002867">
    <property type="entry name" value="IBR_dom"/>
</dbReference>
<keyword evidence="2" id="KW-0808">Transferase</keyword>
<evidence type="ECO:0000256" key="4">
    <source>
        <dbReference type="ARBA" id="ARBA00022737"/>
    </source>
</evidence>
<evidence type="ECO:0000256" key="1">
    <source>
        <dbReference type="ARBA" id="ARBA00004906"/>
    </source>
</evidence>
<proteinExistence type="predicted"/>
<keyword evidence="3" id="KW-0479">Metal-binding</keyword>
<dbReference type="InterPro" id="IPR047546">
    <property type="entry name" value="Rcat_RBR_RNF216"/>
</dbReference>
<dbReference type="InterPro" id="IPR047545">
    <property type="entry name" value="BRcat_RBR_RNF216"/>
</dbReference>
<keyword evidence="7" id="KW-0862">Zinc</keyword>
<evidence type="ECO:0000256" key="6">
    <source>
        <dbReference type="ARBA" id="ARBA00022786"/>
    </source>
</evidence>
<dbReference type="AlphaFoldDB" id="A0AAW1MYD6"/>
<evidence type="ECO:0000256" key="3">
    <source>
        <dbReference type="ARBA" id="ARBA00022723"/>
    </source>
</evidence>
<name>A0AAW1MYD6_POPJA</name>
<dbReference type="Pfam" id="PF26200">
    <property type="entry name" value="Rcat_RNF216"/>
    <property type="match status" value="1"/>
</dbReference>
<protein>
    <submittedName>
        <fullName evidence="9">IBR domain, a half RING-finger domain</fullName>
    </submittedName>
</protein>
<comment type="pathway">
    <text evidence="1">Protein modification; protein ubiquitination.</text>
</comment>
<dbReference type="GO" id="GO:0008270">
    <property type="term" value="F:zinc ion binding"/>
    <property type="evidence" value="ECO:0007669"/>
    <property type="project" value="UniProtKB-KW"/>
</dbReference>
<keyword evidence="5" id="KW-0863">Zinc-finger</keyword>
<dbReference type="Proteomes" id="UP001458880">
    <property type="component" value="Unassembled WGS sequence"/>
</dbReference>
<keyword evidence="10" id="KW-1185">Reference proteome</keyword>
<keyword evidence="6" id="KW-0833">Ubl conjugation pathway</keyword>
<dbReference type="EMBL" id="JASPKY010000029">
    <property type="protein sequence ID" value="KAK9751362.1"/>
    <property type="molecule type" value="Genomic_DNA"/>
</dbReference>
<dbReference type="SMART" id="SM00647">
    <property type="entry name" value="IBR"/>
    <property type="match status" value="2"/>
</dbReference>
<feature type="domain" description="RING-type" evidence="8">
    <location>
        <begin position="295"/>
        <end position="504"/>
    </location>
</feature>
<evidence type="ECO:0000313" key="10">
    <source>
        <dbReference type="Proteomes" id="UP001458880"/>
    </source>
</evidence>
<keyword evidence="4" id="KW-0677">Repeat</keyword>
<reference evidence="9 10" key="1">
    <citation type="journal article" date="2024" name="BMC Genomics">
        <title>De novo assembly and annotation of Popillia japonica's genome with initial clues to its potential as an invasive pest.</title>
        <authorList>
            <person name="Cucini C."/>
            <person name="Boschi S."/>
            <person name="Funari R."/>
            <person name="Cardaioli E."/>
            <person name="Iannotti N."/>
            <person name="Marturano G."/>
            <person name="Paoli F."/>
            <person name="Bruttini M."/>
            <person name="Carapelli A."/>
            <person name="Frati F."/>
            <person name="Nardi F."/>
        </authorList>
    </citation>
    <scope>NUCLEOTIDE SEQUENCE [LARGE SCALE GENOMIC DNA]</scope>
    <source>
        <strain evidence="9">DMR45628</strain>
    </source>
</reference>
<dbReference type="InterPro" id="IPR044066">
    <property type="entry name" value="TRIAD_supradom"/>
</dbReference>
<organism evidence="9 10">
    <name type="scientific">Popillia japonica</name>
    <name type="common">Japanese beetle</name>
    <dbReference type="NCBI Taxonomy" id="7064"/>
    <lineage>
        <taxon>Eukaryota</taxon>
        <taxon>Metazoa</taxon>
        <taxon>Ecdysozoa</taxon>
        <taxon>Arthropoda</taxon>
        <taxon>Hexapoda</taxon>
        <taxon>Insecta</taxon>
        <taxon>Pterygota</taxon>
        <taxon>Neoptera</taxon>
        <taxon>Endopterygota</taxon>
        <taxon>Coleoptera</taxon>
        <taxon>Polyphaga</taxon>
        <taxon>Scarabaeiformia</taxon>
        <taxon>Scarabaeidae</taxon>
        <taxon>Rutelinae</taxon>
        <taxon>Popillia</taxon>
    </lineage>
</organism>
<comment type="caution">
    <text evidence="9">The sequence shown here is derived from an EMBL/GenBank/DDBJ whole genome shotgun (WGS) entry which is preliminary data.</text>
</comment>
<dbReference type="SUPFAM" id="SSF57850">
    <property type="entry name" value="RING/U-box"/>
    <property type="match status" value="1"/>
</dbReference>
<dbReference type="PANTHER" id="PTHR22770">
    <property type="entry name" value="UBIQUITIN CONJUGATING ENZYME 7 INTERACTING PROTEIN-RELATED"/>
    <property type="match status" value="1"/>
</dbReference>
<dbReference type="PROSITE" id="PS51873">
    <property type="entry name" value="TRIAD"/>
    <property type="match status" value="1"/>
</dbReference>
<dbReference type="InterPro" id="IPR051628">
    <property type="entry name" value="LUBAC_E3_Ligases"/>
</dbReference>
<evidence type="ECO:0000259" key="8">
    <source>
        <dbReference type="PROSITE" id="PS51873"/>
    </source>
</evidence>
<dbReference type="PANTHER" id="PTHR22770:SF47">
    <property type="entry name" value="E3 UBIQUITIN-PROTEIN LIGASE RNF216"/>
    <property type="match status" value="1"/>
</dbReference>